<dbReference type="InterPro" id="IPR036492">
    <property type="entry name" value="YojF_sf"/>
</dbReference>
<sequence>METIDPARVQRALQAYVGDAVYLHLETTHGAYTRGGFGAFARNVRVHLEAAAVRGRGPYRVGLRVMGGWVYAEGLTHWWQEPDRVLLEGHDDEDRLTVVLEVARRPFPLATDGGTADRPAATLPPRQPPEGEREPAPAPETVPVTATDPVPAPWDRHLVVVLAHPDDESFGAAGTMARAVRQGIGVTMVCVTAGQMGRRVGRPPLANRESLGPLRIEELRRAMAAVGVTDVRVLGVWDKTVEFQDRAQLAGRIRAILEETGATTVITFHPELGGHPDHDAVGAATVEAVAALGRLRPRLLFVKGPLRDADPGLPVVTVPIAEVRTLKEAAFRAHRSQTTGWDERLRQDEEMARRFDQLLREESFWVAPYDGNGRGRSGPVGVQPS</sequence>
<gene>
    <name evidence="2" type="primary">bshB2</name>
    <name evidence="2" type="ORF">Q5761_02595</name>
</gene>
<evidence type="ECO:0000313" key="3">
    <source>
        <dbReference type="Proteomes" id="UP001304683"/>
    </source>
</evidence>
<feature type="region of interest" description="Disordered" evidence="1">
    <location>
        <begin position="109"/>
        <end position="149"/>
    </location>
</feature>
<accession>A0ABZ0QS57</accession>
<organism evidence="2 3">
    <name type="scientific">Thermaerobacter composti</name>
    <dbReference type="NCBI Taxonomy" id="554949"/>
    <lineage>
        <taxon>Bacteria</taxon>
        <taxon>Bacillati</taxon>
        <taxon>Bacillota</taxon>
        <taxon>Clostridia</taxon>
        <taxon>Eubacteriales</taxon>
        <taxon>Clostridiales Family XVII. Incertae Sedis</taxon>
        <taxon>Thermaerobacter</taxon>
    </lineage>
</organism>
<proteinExistence type="predicted"/>
<reference evidence="2 3" key="1">
    <citation type="submission" date="2023-08" db="EMBL/GenBank/DDBJ databases">
        <title>Genome sequence of Thermaerobacter compostii strain Ins1, a spore-forming filamentous bacterium isolated from a deep geothermal reservoir.</title>
        <authorList>
            <person name="Bregnard D."/>
            <person name="Gonzalez D."/>
            <person name="Junier P."/>
        </authorList>
    </citation>
    <scope>NUCLEOTIDE SEQUENCE [LARGE SCALE GENOMIC DNA]</scope>
    <source>
        <strain evidence="2 3">Ins1</strain>
    </source>
</reference>
<evidence type="ECO:0000256" key="1">
    <source>
        <dbReference type="SAM" id="MobiDB-lite"/>
    </source>
</evidence>
<dbReference type="EMBL" id="CP132508">
    <property type="protein sequence ID" value="WPD19577.1"/>
    <property type="molecule type" value="Genomic_DNA"/>
</dbReference>
<dbReference type="SUPFAM" id="SSF89442">
    <property type="entry name" value="Hypothetical protein YojF"/>
    <property type="match status" value="1"/>
</dbReference>
<dbReference type="Gene3D" id="3.40.50.10320">
    <property type="entry name" value="LmbE-like"/>
    <property type="match status" value="1"/>
</dbReference>
<name>A0ABZ0QS57_9FIRM</name>
<dbReference type="Pfam" id="PF08830">
    <property type="entry name" value="DUF1806"/>
    <property type="match status" value="1"/>
</dbReference>
<feature type="compositionally biased region" description="Low complexity" evidence="1">
    <location>
        <begin position="139"/>
        <end position="149"/>
    </location>
</feature>
<dbReference type="InterPro" id="IPR024078">
    <property type="entry name" value="LmbE-like_dom_sf"/>
</dbReference>
<dbReference type="Proteomes" id="UP001304683">
    <property type="component" value="Chromosome"/>
</dbReference>
<dbReference type="RefSeq" id="WP_318751084.1">
    <property type="nucleotide sequence ID" value="NZ_CP132508.1"/>
</dbReference>
<dbReference type="PANTHER" id="PTHR12993">
    <property type="entry name" value="N-ACETYLGLUCOSAMINYL-PHOSPHATIDYLINOSITOL DE-N-ACETYLASE-RELATED"/>
    <property type="match status" value="1"/>
</dbReference>
<dbReference type="Gene3D" id="2.70.180.10">
    <property type="entry name" value="Hypothetical protein YojF"/>
    <property type="match status" value="1"/>
</dbReference>
<dbReference type="InterPro" id="IPR003737">
    <property type="entry name" value="GlcNAc_PI_deacetylase-related"/>
</dbReference>
<dbReference type="PANTHER" id="PTHR12993:SF27">
    <property type="entry name" value="N-ACETYL-ALPHA-D-GLUCOSAMINYL L-MALATE DEACETYLASE 2-RELATED"/>
    <property type="match status" value="1"/>
</dbReference>
<protein>
    <submittedName>
        <fullName evidence="2">Bacillithiol biosynthesis deacetylase BshB2</fullName>
    </submittedName>
</protein>
<dbReference type="InterPro" id="IPR014934">
    <property type="entry name" value="DUF1806"/>
</dbReference>
<dbReference type="InterPro" id="IPR023841">
    <property type="entry name" value="BshB2"/>
</dbReference>
<keyword evidence="3" id="KW-1185">Reference proteome</keyword>
<dbReference type="Pfam" id="PF02585">
    <property type="entry name" value="PIG-L"/>
    <property type="match status" value="1"/>
</dbReference>
<dbReference type="NCBIfam" id="TIGR04000">
    <property type="entry name" value="thiol_BshB2"/>
    <property type="match status" value="1"/>
</dbReference>
<evidence type="ECO:0000313" key="2">
    <source>
        <dbReference type="EMBL" id="WPD19577.1"/>
    </source>
</evidence>
<dbReference type="SUPFAM" id="SSF102588">
    <property type="entry name" value="LmbE-like"/>
    <property type="match status" value="1"/>
</dbReference>